<protein>
    <submittedName>
        <fullName evidence="3">DUF4046 domain-containing protein</fullName>
    </submittedName>
</protein>
<dbReference type="AlphaFoldDB" id="A0A0M3KIM2"/>
<dbReference type="Proteomes" id="UP000267096">
    <property type="component" value="Unassembled WGS sequence"/>
</dbReference>
<dbReference type="SUPFAM" id="SSF143990">
    <property type="entry name" value="YbiA-like"/>
    <property type="match status" value="2"/>
</dbReference>
<keyword evidence="2" id="KW-1185">Reference proteome</keyword>
<gene>
    <name evidence="1" type="ORF">ASIM_LOCUS20220</name>
</gene>
<dbReference type="Gene3D" id="1.10.357.40">
    <property type="entry name" value="YbiA-like"/>
    <property type="match status" value="1"/>
</dbReference>
<sequence>METKDALLIVCDARDSELGIGMDEDSFVEWMNKEKIDVDMLGYWMRNERVRPAALGHNQLGYFLMWLSNYFALPFDMKGERYRSVEHYAYQRLFEALHLDEKCVEKIRTTVNPIDVPVVVERVLKGREVSDYCRDYLHEVQMNTF</sequence>
<dbReference type="WBParaSite" id="ASIM_0002084101-mRNA-1">
    <property type="protein sequence ID" value="ASIM_0002084101-mRNA-1"/>
    <property type="gene ID" value="ASIM_0002084101"/>
</dbReference>
<name>A0A0M3KIM2_ANISI</name>
<proteinExistence type="predicted"/>
<evidence type="ECO:0000313" key="2">
    <source>
        <dbReference type="Proteomes" id="UP000267096"/>
    </source>
</evidence>
<reference evidence="3" key="1">
    <citation type="submission" date="2017-02" db="UniProtKB">
        <authorList>
            <consortium name="WormBaseParasite"/>
        </authorList>
    </citation>
    <scope>IDENTIFICATION</scope>
</reference>
<reference evidence="1 2" key="2">
    <citation type="submission" date="2018-11" db="EMBL/GenBank/DDBJ databases">
        <authorList>
            <consortium name="Pathogen Informatics"/>
        </authorList>
    </citation>
    <scope>NUCLEOTIDE SEQUENCE [LARGE SCALE GENOMIC DNA]</scope>
</reference>
<dbReference type="EMBL" id="UYRR01038998">
    <property type="protein sequence ID" value="VDK75172.1"/>
    <property type="molecule type" value="Genomic_DNA"/>
</dbReference>
<organism evidence="3">
    <name type="scientific">Anisakis simplex</name>
    <name type="common">Herring worm</name>
    <dbReference type="NCBI Taxonomy" id="6269"/>
    <lineage>
        <taxon>Eukaryota</taxon>
        <taxon>Metazoa</taxon>
        <taxon>Ecdysozoa</taxon>
        <taxon>Nematoda</taxon>
        <taxon>Chromadorea</taxon>
        <taxon>Rhabditida</taxon>
        <taxon>Spirurina</taxon>
        <taxon>Ascaridomorpha</taxon>
        <taxon>Ascaridoidea</taxon>
        <taxon>Anisakidae</taxon>
        <taxon>Anisakis</taxon>
        <taxon>Anisakis simplex complex</taxon>
    </lineage>
</organism>
<evidence type="ECO:0000313" key="1">
    <source>
        <dbReference type="EMBL" id="VDK75172.1"/>
    </source>
</evidence>
<evidence type="ECO:0000313" key="3">
    <source>
        <dbReference type="WBParaSite" id="ASIM_0002084101-mRNA-1"/>
    </source>
</evidence>
<accession>A0A0M3KIM2</accession>
<dbReference type="InterPro" id="IPR037238">
    <property type="entry name" value="YbiA-like_sf"/>
</dbReference>
<dbReference type="OrthoDB" id="5915751at2759"/>